<sequence length="213" mass="22973">MQRDKAALVVGKLSLLARVVKAVAPLAEHLILVDSPDKQHDAISARQALLEPLLADDQALLSRTSLVHDTVWHEGPLAGIQAGLAAAQQVAELAFITSCDVPLLQTSLVELLVDTLICPPPPHEQSQAYDAAIPEIGGQMQPLTAVYRTALAASAAANFAAGNRRVKTWAESLRWLAVNEPALRAADKDLRSLKNINTPNQLHEIESLLERED</sequence>
<keyword evidence="2" id="KW-0808">Transferase</keyword>
<dbReference type="HOGENOM" id="CLU_055597_3_2_0"/>
<dbReference type="EMBL" id="CP001848">
    <property type="protein sequence ID" value="ADB14758.1"/>
    <property type="molecule type" value="Genomic_DNA"/>
</dbReference>
<keyword evidence="7" id="KW-0501">Molybdenum cofactor biosynthesis</keyword>
<keyword evidence="4" id="KW-0547">Nucleotide-binding</keyword>
<keyword evidence="10" id="KW-1185">Reference proteome</keyword>
<protein>
    <submittedName>
        <fullName evidence="9">Putative molybdopterin-guanine dinucleotide biosynthesis protein A</fullName>
    </submittedName>
</protein>
<evidence type="ECO:0000313" key="10">
    <source>
        <dbReference type="Proteomes" id="UP000001887"/>
    </source>
</evidence>
<reference evidence="9 10" key="1">
    <citation type="journal article" date="2009" name="Stand. Genomic Sci.">
        <title>Complete genome sequence of Pirellula staleyi type strain (ATCC 27377).</title>
        <authorList>
            <person name="Clum A."/>
            <person name="Tindall B.J."/>
            <person name="Sikorski J."/>
            <person name="Ivanova N."/>
            <person name="Mavrommatis K."/>
            <person name="Lucas S."/>
            <person name="Glavina del Rio T."/>
            <person name="Nolan M."/>
            <person name="Chen F."/>
            <person name="Tice H."/>
            <person name="Pitluck S."/>
            <person name="Cheng J.F."/>
            <person name="Chertkov O."/>
            <person name="Brettin T."/>
            <person name="Han C."/>
            <person name="Detter J.C."/>
            <person name="Kuske C."/>
            <person name="Bruce D."/>
            <person name="Goodwin L."/>
            <person name="Ovchinikova G."/>
            <person name="Pati A."/>
            <person name="Mikhailova N."/>
            <person name="Chen A."/>
            <person name="Palaniappan K."/>
            <person name="Land M."/>
            <person name="Hauser L."/>
            <person name="Chang Y.J."/>
            <person name="Jeffries C.D."/>
            <person name="Chain P."/>
            <person name="Rohde M."/>
            <person name="Goker M."/>
            <person name="Bristow J."/>
            <person name="Eisen J.A."/>
            <person name="Markowitz V."/>
            <person name="Hugenholtz P."/>
            <person name="Kyrpides N.C."/>
            <person name="Klenk H.P."/>
            <person name="Lapidus A."/>
        </authorList>
    </citation>
    <scope>NUCLEOTIDE SEQUENCE [LARGE SCALE GENOMIC DNA]</scope>
    <source>
        <strain evidence="10">ATCC 27377 / DSM 6068 / ICPB 4128</strain>
    </source>
</reference>
<dbReference type="AlphaFoldDB" id="D2R090"/>
<dbReference type="GO" id="GO:0046872">
    <property type="term" value="F:metal ion binding"/>
    <property type="evidence" value="ECO:0007669"/>
    <property type="project" value="UniProtKB-KW"/>
</dbReference>
<dbReference type="STRING" id="530564.Psta_0061"/>
<keyword evidence="6" id="KW-0342">GTP-binding</keyword>
<dbReference type="GO" id="GO:0005525">
    <property type="term" value="F:GTP binding"/>
    <property type="evidence" value="ECO:0007669"/>
    <property type="project" value="UniProtKB-KW"/>
</dbReference>
<organism evidence="9 10">
    <name type="scientific">Pirellula staleyi (strain ATCC 27377 / DSM 6068 / ICPB 4128)</name>
    <name type="common">Pirella staleyi</name>
    <dbReference type="NCBI Taxonomy" id="530564"/>
    <lineage>
        <taxon>Bacteria</taxon>
        <taxon>Pseudomonadati</taxon>
        <taxon>Planctomycetota</taxon>
        <taxon>Planctomycetia</taxon>
        <taxon>Pirellulales</taxon>
        <taxon>Pirellulaceae</taxon>
        <taxon>Pirellula</taxon>
    </lineage>
</organism>
<feature type="domain" description="MobA-like NTP transferase" evidence="8">
    <location>
        <begin position="1"/>
        <end position="169"/>
    </location>
</feature>
<dbReference type="PANTHER" id="PTHR19136:SF81">
    <property type="entry name" value="MOLYBDENUM COFACTOR GUANYLYLTRANSFERASE"/>
    <property type="match status" value="1"/>
</dbReference>
<evidence type="ECO:0000256" key="5">
    <source>
        <dbReference type="ARBA" id="ARBA00022842"/>
    </source>
</evidence>
<keyword evidence="1" id="KW-0963">Cytoplasm</keyword>
<evidence type="ECO:0000256" key="6">
    <source>
        <dbReference type="ARBA" id="ARBA00023134"/>
    </source>
</evidence>
<evidence type="ECO:0000256" key="1">
    <source>
        <dbReference type="ARBA" id="ARBA00022490"/>
    </source>
</evidence>
<dbReference type="InterPro" id="IPR029044">
    <property type="entry name" value="Nucleotide-diphossugar_trans"/>
</dbReference>
<dbReference type="eggNOG" id="COG0746">
    <property type="taxonomic scope" value="Bacteria"/>
</dbReference>
<dbReference type="PANTHER" id="PTHR19136">
    <property type="entry name" value="MOLYBDENUM COFACTOR GUANYLYLTRANSFERASE"/>
    <property type="match status" value="1"/>
</dbReference>
<evidence type="ECO:0000256" key="4">
    <source>
        <dbReference type="ARBA" id="ARBA00022741"/>
    </source>
</evidence>
<evidence type="ECO:0000256" key="2">
    <source>
        <dbReference type="ARBA" id="ARBA00022679"/>
    </source>
</evidence>
<dbReference type="SUPFAM" id="SSF53448">
    <property type="entry name" value="Nucleotide-diphospho-sugar transferases"/>
    <property type="match status" value="1"/>
</dbReference>
<evidence type="ECO:0000313" key="9">
    <source>
        <dbReference type="EMBL" id="ADB14758.1"/>
    </source>
</evidence>
<dbReference type="CDD" id="cd02503">
    <property type="entry name" value="MobA"/>
    <property type="match status" value="1"/>
</dbReference>
<evidence type="ECO:0000256" key="3">
    <source>
        <dbReference type="ARBA" id="ARBA00022723"/>
    </source>
</evidence>
<proteinExistence type="predicted"/>
<dbReference type="InterPro" id="IPR013482">
    <property type="entry name" value="Molybde_CF_guanTrfase"/>
</dbReference>
<gene>
    <name evidence="9" type="ordered locus">Psta_0061</name>
</gene>
<dbReference type="InterPro" id="IPR025877">
    <property type="entry name" value="MobA-like_NTP_Trfase"/>
</dbReference>
<dbReference type="Gene3D" id="3.90.550.10">
    <property type="entry name" value="Spore Coat Polysaccharide Biosynthesis Protein SpsA, Chain A"/>
    <property type="match status" value="1"/>
</dbReference>
<evidence type="ECO:0000259" key="8">
    <source>
        <dbReference type="Pfam" id="PF12804"/>
    </source>
</evidence>
<keyword evidence="5" id="KW-0460">Magnesium</keyword>
<evidence type="ECO:0000256" key="7">
    <source>
        <dbReference type="ARBA" id="ARBA00023150"/>
    </source>
</evidence>
<dbReference type="Pfam" id="PF12804">
    <property type="entry name" value="NTP_transf_3"/>
    <property type="match status" value="1"/>
</dbReference>
<accession>D2R090</accession>
<keyword evidence="3" id="KW-0479">Metal-binding</keyword>
<dbReference type="GO" id="GO:0006777">
    <property type="term" value="P:Mo-molybdopterin cofactor biosynthetic process"/>
    <property type="evidence" value="ECO:0007669"/>
    <property type="project" value="UniProtKB-KW"/>
</dbReference>
<dbReference type="GO" id="GO:0016779">
    <property type="term" value="F:nucleotidyltransferase activity"/>
    <property type="evidence" value="ECO:0007669"/>
    <property type="project" value="UniProtKB-ARBA"/>
</dbReference>
<dbReference type="Proteomes" id="UP000001887">
    <property type="component" value="Chromosome"/>
</dbReference>
<dbReference type="KEGG" id="psl:Psta_0061"/>
<name>D2R090_PIRSD</name>